<name>A0AAN1UP58_AERVE</name>
<sequence length="243" mass="28089">MFLDGQRMKSYSDIISDFNSTFSTNASLCEDLKVGWDLGDCRSFALYQLVEDQRSAPFGTVLYHHIGSYNTGEVYEAEGTAGFSLCSRLDSIEKFFPLSSNKATRNLEIGYRSPWLGGSCAFSSIPFKRWWVDSFKTLCANVPAQAELVNSFLTREIEVLAEAARNKGHRSGWVYNRFVDKLEYLSMRVNHEFLDSTQYLFKPVLFFNEFSHNLVSLNEQEKRELMNKARIDSHFDDPLKKWW</sequence>
<evidence type="ECO:0000313" key="1">
    <source>
        <dbReference type="EMBL" id="AYV36592.1"/>
    </source>
</evidence>
<evidence type="ECO:0000313" key="2">
    <source>
        <dbReference type="Proteomes" id="UP000267614"/>
    </source>
</evidence>
<protein>
    <submittedName>
        <fullName evidence="1">Uncharacterized protein</fullName>
    </submittedName>
</protein>
<dbReference type="AlphaFoldDB" id="A0AAN1UP58"/>
<dbReference type="Proteomes" id="UP000267614">
    <property type="component" value="Chromosome"/>
</dbReference>
<gene>
    <name evidence="1" type="ORF">EFI48_07075</name>
</gene>
<reference evidence="1 2" key="1">
    <citation type="submission" date="2018-11" db="EMBL/GenBank/DDBJ databases">
        <title>Complete genome sequence of multidrug-resistant Aeromonas veronii strain MS-18-37.</title>
        <authorList>
            <person name="Abdelhamed H."/>
            <person name="Lawrence M."/>
            <person name="Waldbieser G."/>
        </authorList>
    </citation>
    <scope>NUCLEOTIDE SEQUENCE [LARGE SCALE GENOMIC DNA]</scope>
    <source>
        <strain evidence="1 2">MS-18-37</strain>
    </source>
</reference>
<accession>A0AAN1UP58</accession>
<dbReference type="EMBL" id="CP033604">
    <property type="protein sequence ID" value="AYV36592.1"/>
    <property type="molecule type" value="Genomic_DNA"/>
</dbReference>
<organism evidence="1 2">
    <name type="scientific">Aeromonas veronii</name>
    <dbReference type="NCBI Taxonomy" id="654"/>
    <lineage>
        <taxon>Bacteria</taxon>
        <taxon>Pseudomonadati</taxon>
        <taxon>Pseudomonadota</taxon>
        <taxon>Gammaproteobacteria</taxon>
        <taxon>Aeromonadales</taxon>
        <taxon>Aeromonadaceae</taxon>
        <taxon>Aeromonas</taxon>
    </lineage>
</organism>
<proteinExistence type="predicted"/>